<comment type="similarity">
    <text evidence="2">Belongs to the CBF/MAK21 family.</text>
</comment>
<evidence type="ECO:0000259" key="7">
    <source>
        <dbReference type="Pfam" id="PF07540"/>
    </source>
</evidence>
<evidence type="ECO:0000313" key="9">
    <source>
        <dbReference type="Proteomes" id="UP000825935"/>
    </source>
</evidence>
<dbReference type="GO" id="GO:0005730">
    <property type="term" value="C:nucleolus"/>
    <property type="evidence" value="ECO:0007669"/>
    <property type="project" value="UniProtKB-SubCell"/>
</dbReference>
<feature type="region of interest" description="Disordered" evidence="5">
    <location>
        <begin position="178"/>
        <end position="197"/>
    </location>
</feature>
<gene>
    <name evidence="8" type="ORF">KP509_14G058300</name>
</gene>
<feature type="compositionally biased region" description="Basic and acidic residues" evidence="5">
    <location>
        <begin position="120"/>
        <end position="135"/>
    </location>
</feature>
<protein>
    <recommendedName>
        <fullName evidence="10">Nucleolar complex protein 3 homolog</fullName>
    </recommendedName>
</protein>
<accession>A0A8T2TDC3</accession>
<feature type="region of interest" description="Disordered" evidence="5">
    <location>
        <begin position="1"/>
        <end position="22"/>
    </location>
</feature>
<feature type="domain" description="Nucleolar complex-associated protein 3 N-terminal" evidence="7">
    <location>
        <begin position="223"/>
        <end position="313"/>
    </location>
</feature>
<dbReference type="Gene3D" id="1.25.10.10">
    <property type="entry name" value="Leucine-rich Repeat Variant"/>
    <property type="match status" value="1"/>
</dbReference>
<dbReference type="InterPro" id="IPR005612">
    <property type="entry name" value="CCAAT-binding_factor"/>
</dbReference>
<dbReference type="InterPro" id="IPR016024">
    <property type="entry name" value="ARM-type_fold"/>
</dbReference>
<name>A0A8T2TDC3_CERRI</name>
<evidence type="ECO:0000256" key="1">
    <source>
        <dbReference type="ARBA" id="ARBA00004604"/>
    </source>
</evidence>
<feature type="region of interest" description="Disordered" evidence="5">
    <location>
        <begin position="116"/>
        <end position="135"/>
    </location>
</feature>
<feature type="compositionally biased region" description="Basic residues" evidence="5">
    <location>
        <begin position="1"/>
        <end position="11"/>
    </location>
</feature>
<dbReference type="InterPro" id="IPR011989">
    <property type="entry name" value="ARM-like"/>
</dbReference>
<sequence>MASGKRKRKSHPAAPLLPADVGDDDIEISDEDVSFVAKNFQYAGFLSSLDTHSITKQILGINSNKKMADNLELYYEKRAKFASKGKEVLDTDSAIVSDVLPVKSLSGELQYRKFNTSSATEKEEAHSGLKEQKPLVELKKPSALDDHQMKSDLTHGQGDNVTVASLGHKKLSKLELRKERKKAKKETQALSKGDTQVNKSSSHLLALEQLEQDLSEEKRIEEIKAQMAELGTAVLADPENNLDSLTELQGLCSYRDSHVSSMAMLSLLAIYRDIVPGYRIRLPTEKELEMKVSKEVKQLRDFESKLLKCYQRYIQFLVKSTKSGSLSKAATRCITGLLEAIPHFNFRDSLLSATVPMMNSADSDCRKLSCNAIQSLFLNEGKHGGSATVEAVEMIAELVKTENCMLRPDVIEVLLSLAFDEDLNRHSEQAQEGGQDRRVEKLQKKHVEKRKKAKHELAAQLREEVVTDFREASAMPDAAELHKLQTQTLTAVFETYFRILKASINSPDSSLGSSSASFRAKLVEYGPRPMLGPCLNGLAKFSHLVSVEFMGDLLSLLKRLAGGEIKGGTPLSFRDRLHCCVVAFKIVRNNLEALNIDLRDFFVALYNLILCHKTSRDDSDGLVLAEGLQVMLWETRQHDMQRVAAFIKRLAAKSLHLGPGEAISALVTIQHLLQRYKRCQILLENEDGGSAAGHLCDMQEEEGADPDLSGALSSVLWELSLLSRHYHPAVSRLATQISSIATSNEAVKATLNPTEAILLYSSNNGGFNPSVQLPKKKVKRRFYPAYSVKEVDVHESIRECSEMEARQMFRSHFQVLRDIKENEALRKQLNKIIYTLNLFKAKKMPKHRKNRSPMLL</sequence>
<reference evidence="8" key="1">
    <citation type="submission" date="2021-08" db="EMBL/GenBank/DDBJ databases">
        <title>WGS assembly of Ceratopteris richardii.</title>
        <authorList>
            <person name="Marchant D.B."/>
            <person name="Chen G."/>
            <person name="Jenkins J."/>
            <person name="Shu S."/>
            <person name="Leebens-Mack J."/>
            <person name="Grimwood J."/>
            <person name="Schmutz J."/>
            <person name="Soltis P."/>
            <person name="Soltis D."/>
            <person name="Chen Z.-H."/>
        </authorList>
    </citation>
    <scope>NUCLEOTIDE SEQUENCE</scope>
    <source>
        <strain evidence="8">Whitten #5841</strain>
        <tissue evidence="8">Leaf</tissue>
    </source>
</reference>
<evidence type="ECO:0000256" key="4">
    <source>
        <dbReference type="ARBA" id="ARBA00023242"/>
    </source>
</evidence>
<dbReference type="Pfam" id="PF07540">
    <property type="entry name" value="NOC3p"/>
    <property type="match status" value="1"/>
</dbReference>
<proteinExistence type="inferred from homology"/>
<organism evidence="8 9">
    <name type="scientific">Ceratopteris richardii</name>
    <name type="common">Triangle waterfern</name>
    <dbReference type="NCBI Taxonomy" id="49495"/>
    <lineage>
        <taxon>Eukaryota</taxon>
        <taxon>Viridiplantae</taxon>
        <taxon>Streptophyta</taxon>
        <taxon>Embryophyta</taxon>
        <taxon>Tracheophyta</taxon>
        <taxon>Polypodiopsida</taxon>
        <taxon>Polypodiidae</taxon>
        <taxon>Polypodiales</taxon>
        <taxon>Pteridineae</taxon>
        <taxon>Pteridaceae</taxon>
        <taxon>Parkerioideae</taxon>
        <taxon>Ceratopteris</taxon>
    </lineage>
</organism>
<dbReference type="EMBL" id="CM035419">
    <property type="protein sequence ID" value="KAH7415723.1"/>
    <property type="molecule type" value="Genomic_DNA"/>
</dbReference>
<dbReference type="GO" id="GO:0003682">
    <property type="term" value="F:chromatin binding"/>
    <property type="evidence" value="ECO:0007669"/>
    <property type="project" value="TreeGrafter"/>
</dbReference>
<evidence type="ECO:0000313" key="8">
    <source>
        <dbReference type="EMBL" id="KAH7415723.1"/>
    </source>
</evidence>
<dbReference type="OMA" id="HYCPQVR"/>
<comment type="caution">
    <text evidence="8">The sequence shown here is derived from an EMBL/GenBank/DDBJ whole genome shotgun (WGS) entry which is preliminary data.</text>
</comment>
<feature type="compositionally biased region" description="Polar residues" evidence="5">
    <location>
        <begin position="188"/>
        <end position="197"/>
    </location>
</feature>
<dbReference type="Pfam" id="PF03914">
    <property type="entry name" value="CBF"/>
    <property type="match status" value="1"/>
</dbReference>
<dbReference type="InterPro" id="IPR016903">
    <property type="entry name" value="Nucleolar_cplx-assoc_3"/>
</dbReference>
<dbReference type="Proteomes" id="UP000825935">
    <property type="component" value="Chromosome 14"/>
</dbReference>
<keyword evidence="9" id="KW-1185">Reference proteome</keyword>
<keyword evidence="3" id="KW-0175">Coiled coil</keyword>
<feature type="domain" description="CCAAT-binding factor" evidence="6">
    <location>
        <begin position="577"/>
        <end position="734"/>
    </location>
</feature>
<dbReference type="PANTHER" id="PTHR14428">
    <property type="entry name" value="NUCLEOLAR COMPLEX PROTEIN 3"/>
    <property type="match status" value="1"/>
</dbReference>
<dbReference type="OrthoDB" id="10263597at2759"/>
<dbReference type="AlphaFoldDB" id="A0A8T2TDC3"/>
<evidence type="ECO:0000256" key="5">
    <source>
        <dbReference type="SAM" id="MobiDB-lite"/>
    </source>
</evidence>
<evidence type="ECO:0000256" key="3">
    <source>
        <dbReference type="ARBA" id="ARBA00023054"/>
    </source>
</evidence>
<evidence type="ECO:0000259" key="6">
    <source>
        <dbReference type="Pfam" id="PF03914"/>
    </source>
</evidence>
<comment type="subcellular location">
    <subcellularLocation>
        <location evidence="1">Nucleus</location>
        <location evidence="1">Nucleolus</location>
    </subcellularLocation>
</comment>
<dbReference type="GO" id="GO:0006270">
    <property type="term" value="P:DNA replication initiation"/>
    <property type="evidence" value="ECO:0007669"/>
    <property type="project" value="TreeGrafter"/>
</dbReference>
<dbReference type="InterPro" id="IPR011501">
    <property type="entry name" value="Noc3_N"/>
</dbReference>
<evidence type="ECO:0000256" key="2">
    <source>
        <dbReference type="ARBA" id="ARBA00007797"/>
    </source>
</evidence>
<dbReference type="EMBL" id="CM035419">
    <property type="protein sequence ID" value="KAH7415724.1"/>
    <property type="molecule type" value="Genomic_DNA"/>
</dbReference>
<evidence type="ECO:0008006" key="10">
    <source>
        <dbReference type="Google" id="ProtNLM"/>
    </source>
</evidence>
<dbReference type="SUPFAM" id="SSF48371">
    <property type="entry name" value="ARM repeat"/>
    <property type="match status" value="1"/>
</dbReference>
<keyword evidence="4" id="KW-0539">Nucleus</keyword>
<dbReference type="PANTHER" id="PTHR14428:SF5">
    <property type="entry name" value="NUCLEOLAR COMPLEX PROTEIN 3 HOMOLOG"/>
    <property type="match status" value="1"/>
</dbReference>